<evidence type="ECO:0000313" key="4">
    <source>
        <dbReference type="Proteomes" id="UP000067683"/>
    </source>
</evidence>
<dbReference type="RefSeq" id="WP_058381010.1">
    <property type="nucleotide sequence ID" value="NZ_CP013659.2"/>
</dbReference>
<gene>
    <name evidence="3" type="ORF">AUC31_03085</name>
</gene>
<feature type="compositionally biased region" description="Acidic residues" evidence="1">
    <location>
        <begin position="446"/>
        <end position="478"/>
    </location>
</feature>
<dbReference type="STRING" id="200991.AUC31_03085"/>
<dbReference type="Proteomes" id="UP000067683">
    <property type="component" value="Chromosome"/>
</dbReference>
<keyword evidence="4" id="KW-1185">Reference proteome</keyword>
<dbReference type="AlphaFoldDB" id="A0A0U2XBZ0"/>
<dbReference type="KEGG" id="prt:AUC31_03085"/>
<sequence length="489" mass="52788">MDNKQFGKVFGGVFGAALLVFGTANAGAYAVDEWVFPSAEYGDYTYIGTTDVSNMAVTDAKNLFLSQASAVRESSELHVTYLDATAKYPLKDVEISLDETLERAQSGAQNDFVFDLSESTTRSFLKKQFTDVPFTEADIANIHQQLETALEGGQSVTRVDISSDSLEMQPEEVAQSSFSHSISSIGADELIEALDGTVIGPNESFAFLPMLEELTLLEATDGELTEITSAIYGAVLRTNFFIEQRSIGEQVPENVPAGEEAAINRTLGVDFAFSNPNASSFTLNVYLESDVLTASIHGQPFVHTYYISAANDKEVEPRLIKQYSAFVSSGKKVREEGRDGKRIEVVRSILEGDKEVRVEPVSSDFYPPVHRVEVYPLTVPEAPATDADGEPVPQPGDEGFVDENDNGIHDPAEQSAEDGTVAGDEGGTGTGPDESIEGSSEAGSDSTEDSGTDKDSENEDENENDENDENDPPADEDPVYDKAGKPVDE</sequence>
<keyword evidence="2" id="KW-0732">Signal</keyword>
<feature type="signal peptide" evidence="2">
    <location>
        <begin position="1"/>
        <end position="26"/>
    </location>
</feature>
<accession>A0A0U2XBZ0</accession>
<protein>
    <recommendedName>
        <fullName evidence="5">G5 domain-containing protein</fullName>
    </recommendedName>
</protein>
<name>A0A0U2XBZ0_9BACL</name>
<evidence type="ECO:0000256" key="2">
    <source>
        <dbReference type="SAM" id="SignalP"/>
    </source>
</evidence>
<evidence type="ECO:0000256" key="1">
    <source>
        <dbReference type="SAM" id="MobiDB-lite"/>
    </source>
</evidence>
<proteinExistence type="predicted"/>
<evidence type="ECO:0008006" key="5">
    <source>
        <dbReference type="Google" id="ProtNLM"/>
    </source>
</evidence>
<feature type="chain" id="PRO_5006834254" description="G5 domain-containing protein" evidence="2">
    <location>
        <begin position="27"/>
        <end position="489"/>
    </location>
</feature>
<dbReference type="EMBL" id="CP013659">
    <property type="protein sequence ID" value="ALS74303.1"/>
    <property type="molecule type" value="Genomic_DNA"/>
</dbReference>
<evidence type="ECO:0000313" key="3">
    <source>
        <dbReference type="EMBL" id="ALS74303.1"/>
    </source>
</evidence>
<reference evidence="3" key="1">
    <citation type="submission" date="2016-01" db="EMBL/GenBank/DDBJ databases">
        <title>Complete genome of Planococcus rifietoensis type strain M8.</title>
        <authorList>
            <person name="See-Too W.S."/>
        </authorList>
    </citation>
    <scope>NUCLEOTIDE SEQUENCE [LARGE SCALE GENOMIC DNA]</scope>
    <source>
        <strain evidence="3">M8</strain>
    </source>
</reference>
<dbReference type="OrthoDB" id="2691125at2"/>
<organism evidence="3 4">
    <name type="scientific">Planococcus rifietoensis</name>
    <dbReference type="NCBI Taxonomy" id="200991"/>
    <lineage>
        <taxon>Bacteria</taxon>
        <taxon>Bacillati</taxon>
        <taxon>Bacillota</taxon>
        <taxon>Bacilli</taxon>
        <taxon>Bacillales</taxon>
        <taxon>Caryophanaceae</taxon>
        <taxon>Planococcus</taxon>
    </lineage>
</organism>
<feature type="region of interest" description="Disordered" evidence="1">
    <location>
        <begin position="381"/>
        <end position="489"/>
    </location>
</feature>
<feature type="compositionally biased region" description="Basic and acidic residues" evidence="1">
    <location>
        <begin position="479"/>
        <end position="489"/>
    </location>
</feature>